<organism evidence="1 2">
    <name type="scientific">Cetraspora pellucida</name>
    <dbReference type="NCBI Taxonomy" id="1433469"/>
    <lineage>
        <taxon>Eukaryota</taxon>
        <taxon>Fungi</taxon>
        <taxon>Fungi incertae sedis</taxon>
        <taxon>Mucoromycota</taxon>
        <taxon>Glomeromycotina</taxon>
        <taxon>Glomeromycetes</taxon>
        <taxon>Diversisporales</taxon>
        <taxon>Gigasporaceae</taxon>
        <taxon>Cetraspora</taxon>
    </lineage>
</organism>
<gene>
    <name evidence="1" type="ORF">SPELUC_LOCUS14724</name>
</gene>
<accession>A0ACA9QPJ6</accession>
<name>A0ACA9QPJ6_9GLOM</name>
<dbReference type="EMBL" id="CAJVPW010044777">
    <property type="protein sequence ID" value="CAG8754688.1"/>
    <property type="molecule type" value="Genomic_DNA"/>
</dbReference>
<protein>
    <submittedName>
        <fullName evidence="1">12099_t:CDS:1</fullName>
    </submittedName>
</protein>
<feature type="non-terminal residue" evidence="1">
    <location>
        <position position="162"/>
    </location>
</feature>
<comment type="caution">
    <text evidence="1">The sequence shown here is derived from an EMBL/GenBank/DDBJ whole genome shotgun (WGS) entry which is preliminary data.</text>
</comment>
<proteinExistence type="predicted"/>
<dbReference type="Proteomes" id="UP000789366">
    <property type="component" value="Unassembled WGS sequence"/>
</dbReference>
<evidence type="ECO:0000313" key="2">
    <source>
        <dbReference type="Proteomes" id="UP000789366"/>
    </source>
</evidence>
<keyword evidence="2" id="KW-1185">Reference proteome</keyword>
<reference evidence="1" key="1">
    <citation type="submission" date="2021-06" db="EMBL/GenBank/DDBJ databases">
        <authorList>
            <person name="Kallberg Y."/>
            <person name="Tangrot J."/>
            <person name="Rosling A."/>
        </authorList>
    </citation>
    <scope>NUCLEOTIDE SEQUENCE</scope>
    <source>
        <strain evidence="1">28 12/20/2015</strain>
    </source>
</reference>
<evidence type="ECO:0000313" key="1">
    <source>
        <dbReference type="EMBL" id="CAG8754688.1"/>
    </source>
</evidence>
<sequence length="162" mass="18899">MSYTKVMVFCLVLGDAVRNAFVVDIKEDQTISHLKELIKEKKKNGFRNIDANDIMLWKVDDIPISKENLKTKIRDDINIEQELGGMVLLPSDIINQHFYGLTRKRKTECLDEENEGSDRKKEKLTDLSPKSIAEFLEKQEGIKDDFAKPYKLCINKFKFERK</sequence>